<keyword evidence="1" id="KW-0500">Molybdenum</keyword>
<dbReference type="AlphaFoldDB" id="A0A562XEK4"/>
<protein>
    <submittedName>
        <fullName evidence="2">Twin-arginine translocation signal domain-containing protein</fullName>
    </submittedName>
</protein>
<accession>A0A562XEK4</accession>
<gene>
    <name evidence="2" type="ORF">YZ82_04170</name>
</gene>
<evidence type="ECO:0000313" key="2">
    <source>
        <dbReference type="EMBL" id="TWO20530.1"/>
    </source>
</evidence>
<reference evidence="2 3" key="1">
    <citation type="submission" date="2019-07" db="EMBL/GenBank/DDBJ databases">
        <title>Rapid identification of Enteric Bacteria from Whole Genome Sequences (WGS) using Average Nucleotide Identity (ANI).</title>
        <authorList>
            <person name="Lane C."/>
        </authorList>
    </citation>
    <scope>NUCLEOTIDE SEQUENCE [LARGE SCALE GENOMIC DNA]</scope>
    <source>
        <strain evidence="2 3">D2411</strain>
    </source>
</reference>
<sequence>MQSRRNFMKNGAIIAAGGMALGADTLNAAQNTGAQIKQILYEISPQKLKKTLSLF</sequence>
<dbReference type="InterPro" id="IPR006311">
    <property type="entry name" value="TAT_signal"/>
</dbReference>
<organism evidence="2 3">
    <name type="scientific">Campylobacter hyointestinalis</name>
    <dbReference type="NCBI Taxonomy" id="198"/>
    <lineage>
        <taxon>Bacteria</taxon>
        <taxon>Pseudomonadati</taxon>
        <taxon>Campylobacterota</taxon>
        <taxon>Epsilonproteobacteria</taxon>
        <taxon>Campylobacterales</taxon>
        <taxon>Campylobacteraceae</taxon>
        <taxon>Campylobacter</taxon>
    </lineage>
</organism>
<name>A0A562XEK4_CAMHY</name>
<dbReference type="RefSeq" id="WP_147497172.1">
    <property type="nucleotide sequence ID" value="NZ_VOAP01000013.1"/>
</dbReference>
<dbReference type="Proteomes" id="UP000321812">
    <property type="component" value="Unassembled WGS sequence"/>
</dbReference>
<dbReference type="NCBIfam" id="TIGR01409">
    <property type="entry name" value="TAT_signal_seq"/>
    <property type="match status" value="1"/>
</dbReference>
<dbReference type="PROSITE" id="PS51318">
    <property type="entry name" value="TAT"/>
    <property type="match status" value="1"/>
</dbReference>
<comment type="caution">
    <text evidence="2">The sequence shown here is derived from an EMBL/GenBank/DDBJ whole genome shotgun (WGS) entry which is preliminary data.</text>
</comment>
<dbReference type="EMBL" id="VOAP01000013">
    <property type="protein sequence ID" value="TWO20530.1"/>
    <property type="molecule type" value="Genomic_DNA"/>
</dbReference>
<evidence type="ECO:0000256" key="1">
    <source>
        <dbReference type="ARBA" id="ARBA00022505"/>
    </source>
</evidence>
<proteinExistence type="predicted"/>
<dbReference type="InterPro" id="IPR019546">
    <property type="entry name" value="TAT_signal_bac_arc"/>
</dbReference>
<evidence type="ECO:0000313" key="3">
    <source>
        <dbReference type="Proteomes" id="UP000321812"/>
    </source>
</evidence>